<accession>A0ABQ1TKZ5</accession>
<sequence>MMQKRKIYVLAGLLLCSASAFAQSEKKTAVDHKSHAALPVGPALPGEERLSAQERAERDFLMPTRRKKAAAATAKVEEAQQAALEVTARNLEATEATEPEEAAVPAAKTATRTYHRRSSSHRTTSTKHKTTSKSHSTKSKHVTKKPGTRRRR</sequence>
<comment type="caution">
    <text evidence="3">The sequence shown here is derived from an EMBL/GenBank/DDBJ whole genome shotgun (WGS) entry which is preliminary data.</text>
</comment>
<dbReference type="RefSeq" id="WP_188810318.1">
    <property type="nucleotide sequence ID" value="NZ_BMHT01000001.1"/>
</dbReference>
<keyword evidence="4" id="KW-1185">Reference proteome</keyword>
<feature type="compositionally biased region" description="Basic residues" evidence="1">
    <location>
        <begin position="113"/>
        <end position="152"/>
    </location>
</feature>
<evidence type="ECO:0000256" key="2">
    <source>
        <dbReference type="SAM" id="SignalP"/>
    </source>
</evidence>
<evidence type="ECO:0000256" key="1">
    <source>
        <dbReference type="SAM" id="MobiDB-lite"/>
    </source>
</evidence>
<dbReference type="EMBL" id="BMHT01000001">
    <property type="protein sequence ID" value="GGE96010.1"/>
    <property type="molecule type" value="Genomic_DNA"/>
</dbReference>
<feature type="chain" id="PRO_5046772153" evidence="2">
    <location>
        <begin position="23"/>
        <end position="152"/>
    </location>
</feature>
<keyword evidence="2" id="KW-0732">Signal</keyword>
<feature type="compositionally biased region" description="Low complexity" evidence="1">
    <location>
        <begin position="102"/>
        <end position="112"/>
    </location>
</feature>
<feature type="signal peptide" evidence="2">
    <location>
        <begin position="1"/>
        <end position="22"/>
    </location>
</feature>
<reference evidence="4" key="1">
    <citation type="journal article" date="2019" name="Int. J. Syst. Evol. Microbiol.">
        <title>The Global Catalogue of Microorganisms (GCM) 10K type strain sequencing project: providing services to taxonomists for standard genome sequencing and annotation.</title>
        <authorList>
            <consortium name="The Broad Institute Genomics Platform"/>
            <consortium name="The Broad Institute Genome Sequencing Center for Infectious Disease"/>
            <person name="Wu L."/>
            <person name="Ma J."/>
        </authorList>
    </citation>
    <scope>NUCLEOTIDE SEQUENCE [LARGE SCALE GENOMIC DNA]</scope>
    <source>
        <strain evidence="4">CGMCC 1.15197</strain>
    </source>
</reference>
<organism evidence="3 4">
    <name type="scientific">Hymenobacter cavernae</name>
    <dbReference type="NCBI Taxonomy" id="2044852"/>
    <lineage>
        <taxon>Bacteria</taxon>
        <taxon>Pseudomonadati</taxon>
        <taxon>Bacteroidota</taxon>
        <taxon>Cytophagia</taxon>
        <taxon>Cytophagales</taxon>
        <taxon>Hymenobacteraceae</taxon>
        <taxon>Hymenobacter</taxon>
    </lineage>
</organism>
<gene>
    <name evidence="3" type="ORF">GCM10011383_03460</name>
</gene>
<evidence type="ECO:0000313" key="3">
    <source>
        <dbReference type="EMBL" id="GGE96010.1"/>
    </source>
</evidence>
<name>A0ABQ1TKZ5_9BACT</name>
<dbReference type="Proteomes" id="UP000632273">
    <property type="component" value="Unassembled WGS sequence"/>
</dbReference>
<evidence type="ECO:0000313" key="4">
    <source>
        <dbReference type="Proteomes" id="UP000632273"/>
    </source>
</evidence>
<proteinExistence type="predicted"/>
<protein>
    <submittedName>
        <fullName evidence="3">Uncharacterized protein</fullName>
    </submittedName>
</protein>
<feature type="region of interest" description="Disordered" evidence="1">
    <location>
        <begin position="88"/>
        <end position="152"/>
    </location>
</feature>